<evidence type="ECO:0000259" key="1">
    <source>
        <dbReference type="PROSITE" id="PS51186"/>
    </source>
</evidence>
<gene>
    <name evidence="2" type="ORF">SD77_3756</name>
</gene>
<sequence length="149" mass="17717">MNSPHIKVIDYQPEYAEQTVNMWRDSKEKAIGQKDMHSFENHIYFLNHLLPEQHQVELALIDEHVVGMIAYNTREINQLYIHVNYQKMGIGQLLLNKAKAQADGRLTLYTFEINENAQRFYEKNGFRIIAKGHENEENLPDIQYEWIKR</sequence>
<evidence type="ECO:0000313" key="3">
    <source>
        <dbReference type="Proteomes" id="UP000031982"/>
    </source>
</evidence>
<dbReference type="SUPFAM" id="SSF55729">
    <property type="entry name" value="Acyl-CoA N-acyltransferases (Nat)"/>
    <property type="match status" value="1"/>
</dbReference>
<dbReference type="InterPro" id="IPR050276">
    <property type="entry name" value="MshD_Acetyltransferase"/>
</dbReference>
<dbReference type="PANTHER" id="PTHR43617">
    <property type="entry name" value="L-AMINO ACID N-ACETYLTRANSFERASE"/>
    <property type="match status" value="1"/>
</dbReference>
<comment type="caution">
    <text evidence="2">The sequence shown here is derived from an EMBL/GenBank/DDBJ whole genome shotgun (WGS) entry which is preliminary data.</text>
</comment>
<dbReference type="RefSeq" id="WP_041113606.1">
    <property type="nucleotide sequence ID" value="NZ_JARTHD010000008.1"/>
</dbReference>
<dbReference type="Pfam" id="PF00583">
    <property type="entry name" value="Acetyltransf_1"/>
    <property type="match status" value="1"/>
</dbReference>
<dbReference type="EMBL" id="JXLP01000005">
    <property type="protein sequence ID" value="KIL78955.1"/>
    <property type="molecule type" value="Genomic_DNA"/>
</dbReference>
<dbReference type="CDD" id="cd04301">
    <property type="entry name" value="NAT_SF"/>
    <property type="match status" value="1"/>
</dbReference>
<evidence type="ECO:0000313" key="2">
    <source>
        <dbReference type="EMBL" id="KIL78955.1"/>
    </source>
</evidence>
<feature type="domain" description="N-acetyltransferase" evidence="1">
    <location>
        <begin position="6"/>
        <end position="149"/>
    </location>
</feature>
<keyword evidence="3" id="KW-1185">Reference proteome</keyword>
<dbReference type="Gene3D" id="3.40.630.30">
    <property type="match status" value="1"/>
</dbReference>
<reference evidence="2 3" key="1">
    <citation type="submission" date="2015-01" db="EMBL/GenBank/DDBJ databases">
        <title>Genome Assembly of Bacillus badius MTCC 1458.</title>
        <authorList>
            <person name="Verma A."/>
            <person name="Khatri I."/>
            <person name="Mual P."/>
            <person name="Subramanian S."/>
            <person name="Krishnamurthi S."/>
        </authorList>
    </citation>
    <scope>NUCLEOTIDE SEQUENCE [LARGE SCALE GENOMIC DNA]</scope>
    <source>
        <strain evidence="2 3">MTCC 1458</strain>
    </source>
</reference>
<accession>A0ABR5AW43</accession>
<proteinExistence type="predicted"/>
<dbReference type="InterPro" id="IPR016181">
    <property type="entry name" value="Acyl_CoA_acyltransferase"/>
</dbReference>
<organism evidence="2 3">
    <name type="scientific">Bacillus badius</name>
    <dbReference type="NCBI Taxonomy" id="1455"/>
    <lineage>
        <taxon>Bacteria</taxon>
        <taxon>Bacillati</taxon>
        <taxon>Bacillota</taxon>
        <taxon>Bacilli</taxon>
        <taxon>Bacillales</taxon>
        <taxon>Bacillaceae</taxon>
        <taxon>Pseudobacillus</taxon>
    </lineage>
</organism>
<dbReference type="PROSITE" id="PS51186">
    <property type="entry name" value="GNAT"/>
    <property type="match status" value="1"/>
</dbReference>
<dbReference type="InterPro" id="IPR000182">
    <property type="entry name" value="GNAT_dom"/>
</dbReference>
<protein>
    <recommendedName>
        <fullName evidence="1">N-acetyltransferase domain-containing protein</fullName>
    </recommendedName>
</protein>
<name>A0ABR5AW43_BACBA</name>
<dbReference type="Proteomes" id="UP000031982">
    <property type="component" value="Unassembled WGS sequence"/>
</dbReference>